<organism evidence="2 3">
    <name type="scientific">Streptomyces olivochromogenes</name>
    <dbReference type="NCBI Taxonomy" id="1963"/>
    <lineage>
        <taxon>Bacteria</taxon>
        <taxon>Bacillati</taxon>
        <taxon>Actinomycetota</taxon>
        <taxon>Actinomycetes</taxon>
        <taxon>Kitasatosporales</taxon>
        <taxon>Streptomycetaceae</taxon>
        <taxon>Streptomyces</taxon>
    </lineage>
</organism>
<accession>A0A286TT82</accession>
<feature type="compositionally biased region" description="Basic and acidic residues" evidence="1">
    <location>
        <begin position="179"/>
        <end position="188"/>
    </location>
</feature>
<dbReference type="EMBL" id="BDQI01000112">
    <property type="protein sequence ID" value="GAX59065.1"/>
    <property type="molecule type" value="Genomic_DNA"/>
</dbReference>
<evidence type="ECO:0000256" key="1">
    <source>
        <dbReference type="SAM" id="MobiDB-lite"/>
    </source>
</evidence>
<evidence type="ECO:0000313" key="2">
    <source>
        <dbReference type="EMBL" id="GAX59065.1"/>
    </source>
</evidence>
<protein>
    <submittedName>
        <fullName evidence="2">Uncharacterized protein</fullName>
    </submittedName>
</protein>
<sequence>MVVDCGVDVVEAHLAAGGPAGLAAQHLVAAAVRDPAELLDVDVEKFAGPVAFVAADDLAGGPVQVGQPVQAVADQDPVHGRGGQVQDWPEPCGTEFARLSEPADPGLHGRRSAVRCRAGAAGAVGEAFLALGPPAADPLVGRCSRDAHFGGHMSDRAARADTFDQQPSAMNGQAGITVGHEDLRAVQS</sequence>
<name>A0A286TT82_STROL</name>
<comment type="caution">
    <text evidence="2">The sequence shown here is derived from an EMBL/GenBank/DDBJ whole genome shotgun (WGS) entry which is preliminary data.</text>
</comment>
<dbReference type="Proteomes" id="UP000217446">
    <property type="component" value="Unassembled WGS sequence"/>
</dbReference>
<reference evidence="3" key="1">
    <citation type="submission" date="2017-05" db="EMBL/GenBank/DDBJ databases">
        <title>Streptomyces olivochromogenes NBRC 3561 whole genome shotgun sequence.</title>
        <authorList>
            <person name="Dohra H."/>
            <person name="Kodani S."/>
        </authorList>
    </citation>
    <scope>NUCLEOTIDE SEQUENCE [LARGE SCALE GENOMIC DNA]</scope>
    <source>
        <strain evidence="3">NBRC 3561</strain>
    </source>
</reference>
<keyword evidence="3" id="KW-1185">Reference proteome</keyword>
<feature type="region of interest" description="Disordered" evidence="1">
    <location>
        <begin position="166"/>
        <end position="188"/>
    </location>
</feature>
<gene>
    <name evidence="2" type="ORF">SO3561_10642</name>
</gene>
<evidence type="ECO:0000313" key="3">
    <source>
        <dbReference type="Proteomes" id="UP000217446"/>
    </source>
</evidence>
<dbReference type="AlphaFoldDB" id="A0A286TT82"/>
<proteinExistence type="predicted"/>